<evidence type="ECO:0000256" key="2">
    <source>
        <dbReference type="ARBA" id="ARBA00022576"/>
    </source>
</evidence>
<keyword evidence="4" id="KW-0805">Transcription regulation</keyword>
<dbReference type="PROSITE" id="PS50949">
    <property type="entry name" value="HTH_GNTR"/>
    <property type="match status" value="1"/>
</dbReference>
<dbReference type="Gene3D" id="3.90.1150.10">
    <property type="entry name" value="Aspartate Aminotransferase, domain 1"/>
    <property type="match status" value="1"/>
</dbReference>
<evidence type="ECO:0000256" key="3">
    <source>
        <dbReference type="ARBA" id="ARBA00022898"/>
    </source>
</evidence>
<dbReference type="GO" id="GO:0003700">
    <property type="term" value="F:DNA-binding transcription factor activity"/>
    <property type="evidence" value="ECO:0007669"/>
    <property type="project" value="InterPro"/>
</dbReference>
<sequence>MMSINLFSNYPLSWKPVKATLTRPYYQGLARQMRADINNGLLLPGTKLPPQRELADYLDVGFTTITRAYKLSQAEGLTYGVVGKGTYVSPNVKTDLTITHQDNKNIQELGFVSSFESENGALQSTIINIAKQKKFAELLNYEHPTGMPRHKKIATRYLREIGMNVNQQNTLIASGGQNALTITLLGLFNPGDKIIVDQFTYVNFIELCRLRGVKLIPIPSDNDGIRSDLILKACQNDVIKGIYLMPDCNNPTTEIITLSRRKEIATIIKHYDLTFIEDDYANFLNLFREVPVIKLSELVPENSVYICSMSKPLASGLRVAFMRVPDRYKLQIELAMFNSTVKTSALDAAIVAEALENGTANKIMHRKINKLLVANQIFDRVFEQQVNAYNATSFFRPLHLKSKQRGDELEKLCLDNGIRIFHSDRFLVGPRPDNSFLRVSLSAVEEINDLTNALKRLKSIIL</sequence>
<dbReference type="Gene3D" id="3.40.640.10">
    <property type="entry name" value="Type I PLP-dependent aspartate aminotransferase-like (Major domain)"/>
    <property type="match status" value="1"/>
</dbReference>
<evidence type="ECO:0000256" key="5">
    <source>
        <dbReference type="ARBA" id="ARBA00023125"/>
    </source>
</evidence>
<accession>A0A5B8T1F4</accession>
<dbReference type="KEGG" id="lpse:FGL85_07250"/>
<evidence type="ECO:0000259" key="7">
    <source>
        <dbReference type="PROSITE" id="PS50949"/>
    </source>
</evidence>
<dbReference type="RefSeq" id="WP_147651471.1">
    <property type="nucleotide sequence ID" value="NZ_CP042383.1"/>
</dbReference>
<dbReference type="Gene3D" id="1.10.10.10">
    <property type="entry name" value="Winged helix-like DNA-binding domain superfamily/Winged helix DNA-binding domain"/>
    <property type="match status" value="1"/>
</dbReference>
<evidence type="ECO:0000256" key="4">
    <source>
        <dbReference type="ARBA" id="ARBA00023015"/>
    </source>
</evidence>
<proteinExistence type="inferred from homology"/>
<dbReference type="CDD" id="cd07377">
    <property type="entry name" value="WHTH_GntR"/>
    <property type="match status" value="1"/>
</dbReference>
<evidence type="ECO:0000313" key="9">
    <source>
        <dbReference type="Proteomes" id="UP000321296"/>
    </source>
</evidence>
<dbReference type="CDD" id="cd00609">
    <property type="entry name" value="AAT_like"/>
    <property type="match status" value="1"/>
</dbReference>
<dbReference type="InterPro" id="IPR036388">
    <property type="entry name" value="WH-like_DNA-bd_sf"/>
</dbReference>
<dbReference type="GO" id="GO:0008483">
    <property type="term" value="F:transaminase activity"/>
    <property type="evidence" value="ECO:0007669"/>
    <property type="project" value="UniProtKB-KW"/>
</dbReference>
<dbReference type="AlphaFoldDB" id="A0A5B8T1F4"/>
<name>A0A5B8T1F4_LEUPS</name>
<dbReference type="SMART" id="SM00345">
    <property type="entry name" value="HTH_GNTR"/>
    <property type="match status" value="1"/>
</dbReference>
<dbReference type="EMBL" id="CP042383">
    <property type="protein sequence ID" value="QEA42317.1"/>
    <property type="molecule type" value="Genomic_DNA"/>
</dbReference>
<dbReference type="GO" id="GO:0030170">
    <property type="term" value="F:pyridoxal phosphate binding"/>
    <property type="evidence" value="ECO:0007669"/>
    <property type="project" value="InterPro"/>
</dbReference>
<dbReference type="GO" id="GO:0003677">
    <property type="term" value="F:DNA binding"/>
    <property type="evidence" value="ECO:0007669"/>
    <property type="project" value="UniProtKB-KW"/>
</dbReference>
<evidence type="ECO:0000313" key="8">
    <source>
        <dbReference type="EMBL" id="QEA42317.1"/>
    </source>
</evidence>
<dbReference type="Pfam" id="PF00155">
    <property type="entry name" value="Aminotran_1_2"/>
    <property type="match status" value="1"/>
</dbReference>
<dbReference type="InterPro" id="IPR004839">
    <property type="entry name" value="Aminotransferase_I/II_large"/>
</dbReference>
<feature type="domain" description="HTH gntR-type" evidence="7">
    <location>
        <begin position="23"/>
        <end position="91"/>
    </location>
</feature>
<dbReference type="InterPro" id="IPR036390">
    <property type="entry name" value="WH_DNA-bd_sf"/>
</dbReference>
<dbReference type="SUPFAM" id="SSF53383">
    <property type="entry name" value="PLP-dependent transferases"/>
    <property type="match status" value="1"/>
</dbReference>
<dbReference type="Pfam" id="PF00392">
    <property type="entry name" value="GntR"/>
    <property type="match status" value="1"/>
</dbReference>
<dbReference type="InterPro" id="IPR051446">
    <property type="entry name" value="HTH_trans_reg/aminotransferase"/>
</dbReference>
<dbReference type="InterPro" id="IPR015421">
    <property type="entry name" value="PyrdxlP-dep_Trfase_major"/>
</dbReference>
<gene>
    <name evidence="8" type="ORF">FGL85_07250</name>
</gene>
<protein>
    <submittedName>
        <fullName evidence="8">PLP-dependent aminotransferase family protein</fullName>
    </submittedName>
</protein>
<evidence type="ECO:0000256" key="1">
    <source>
        <dbReference type="ARBA" id="ARBA00005384"/>
    </source>
</evidence>
<dbReference type="Proteomes" id="UP000321296">
    <property type="component" value="Chromosome"/>
</dbReference>
<evidence type="ECO:0000256" key="6">
    <source>
        <dbReference type="ARBA" id="ARBA00023163"/>
    </source>
</evidence>
<keyword evidence="6" id="KW-0804">Transcription</keyword>
<comment type="similarity">
    <text evidence="1">In the C-terminal section; belongs to the class-I pyridoxal-phosphate-dependent aminotransferase family.</text>
</comment>
<dbReference type="InterPro" id="IPR000524">
    <property type="entry name" value="Tscrpt_reg_HTH_GntR"/>
</dbReference>
<dbReference type="PANTHER" id="PTHR46577">
    <property type="entry name" value="HTH-TYPE TRANSCRIPTIONAL REGULATORY PROTEIN GABR"/>
    <property type="match status" value="1"/>
</dbReference>
<dbReference type="PANTHER" id="PTHR46577:SF1">
    <property type="entry name" value="HTH-TYPE TRANSCRIPTIONAL REGULATORY PROTEIN GABR"/>
    <property type="match status" value="1"/>
</dbReference>
<organism evidence="8 9">
    <name type="scientific">Leuconostoc pseudomesenteroides</name>
    <dbReference type="NCBI Taxonomy" id="33968"/>
    <lineage>
        <taxon>Bacteria</taxon>
        <taxon>Bacillati</taxon>
        <taxon>Bacillota</taxon>
        <taxon>Bacilli</taxon>
        <taxon>Lactobacillales</taxon>
        <taxon>Lactobacillaceae</taxon>
        <taxon>Leuconostoc</taxon>
    </lineage>
</organism>
<keyword evidence="5" id="KW-0238">DNA-binding</keyword>
<keyword evidence="2 8" id="KW-0032">Aminotransferase</keyword>
<reference evidence="8 9" key="1">
    <citation type="submission" date="2019-06" db="EMBL/GenBank/DDBJ databases">
        <title>Genome analyses of bacteria isolated from kimchi.</title>
        <authorList>
            <person name="Lee S."/>
            <person name="Ahn S."/>
            <person name="Roh S."/>
        </authorList>
    </citation>
    <scope>NUCLEOTIDE SEQUENCE [LARGE SCALE GENOMIC DNA]</scope>
    <source>
        <strain evidence="8 9">CBA3630</strain>
    </source>
</reference>
<dbReference type="SUPFAM" id="SSF46785">
    <property type="entry name" value="Winged helix' DNA-binding domain"/>
    <property type="match status" value="1"/>
</dbReference>
<dbReference type="InterPro" id="IPR015424">
    <property type="entry name" value="PyrdxlP-dep_Trfase"/>
</dbReference>
<keyword evidence="3" id="KW-0663">Pyridoxal phosphate</keyword>
<dbReference type="InterPro" id="IPR015422">
    <property type="entry name" value="PyrdxlP-dep_Trfase_small"/>
</dbReference>
<keyword evidence="8" id="KW-0808">Transferase</keyword>